<name>A0A327NIW1_PSEFL</name>
<dbReference type="EMBL" id="QLIN01000001">
    <property type="protein sequence ID" value="RAI72488.1"/>
    <property type="molecule type" value="Genomic_DNA"/>
</dbReference>
<dbReference type="GO" id="GO:0005975">
    <property type="term" value="P:carbohydrate metabolic process"/>
    <property type="evidence" value="ECO:0007669"/>
    <property type="project" value="InterPro"/>
</dbReference>
<protein>
    <recommendedName>
        <fullName evidence="1">5-oxoprolinase subunit A</fullName>
        <shortName evidence="1">5-OPase subunit A</shortName>
        <ecNumber evidence="1">3.5.2.9</ecNumber>
    </recommendedName>
    <alternativeName>
        <fullName evidence="1">5-oxoprolinase (ATP-hydrolyzing) subunit A</fullName>
    </alternativeName>
</protein>
<dbReference type="GO" id="GO:0017168">
    <property type="term" value="F:5-oxoprolinase (ATP-hydrolyzing) activity"/>
    <property type="evidence" value="ECO:0007669"/>
    <property type="project" value="UniProtKB-UniRule"/>
</dbReference>
<keyword evidence="1" id="KW-0067">ATP-binding</keyword>
<dbReference type="CDD" id="cd10787">
    <property type="entry name" value="LamB_YcsF_like"/>
    <property type="match status" value="1"/>
</dbReference>
<dbReference type="AlphaFoldDB" id="A0A327NIW1"/>
<dbReference type="HAMAP" id="MF_00691">
    <property type="entry name" value="PxpA"/>
    <property type="match status" value="1"/>
</dbReference>
<keyword evidence="1" id="KW-0378">Hydrolase</keyword>
<organism evidence="2 3">
    <name type="scientific">Pseudomonas fluorescens</name>
    <dbReference type="NCBI Taxonomy" id="294"/>
    <lineage>
        <taxon>Bacteria</taxon>
        <taxon>Pseudomonadati</taxon>
        <taxon>Pseudomonadota</taxon>
        <taxon>Gammaproteobacteria</taxon>
        <taxon>Pseudomonadales</taxon>
        <taxon>Pseudomonadaceae</taxon>
        <taxon>Pseudomonas</taxon>
    </lineage>
</organism>
<evidence type="ECO:0000313" key="2">
    <source>
        <dbReference type="EMBL" id="RAI72488.1"/>
    </source>
</evidence>
<dbReference type="Pfam" id="PF03746">
    <property type="entry name" value="LamB_YcsF"/>
    <property type="match status" value="1"/>
</dbReference>
<dbReference type="InterPro" id="IPR005501">
    <property type="entry name" value="LamB/YcsF/PxpA-like"/>
</dbReference>
<dbReference type="SUPFAM" id="SSF88713">
    <property type="entry name" value="Glycoside hydrolase/deacetylase"/>
    <property type="match status" value="1"/>
</dbReference>
<dbReference type="EC" id="3.5.2.9" evidence="1"/>
<dbReference type="PANTHER" id="PTHR30292">
    <property type="entry name" value="UNCHARACTERIZED PROTEIN YBGL-RELATED"/>
    <property type="match status" value="1"/>
</dbReference>
<comment type="subunit">
    <text evidence="1">Forms a complex composed of PxpA, PxpB and PxpC.</text>
</comment>
<reference evidence="2 3" key="1">
    <citation type="submission" date="2018-06" db="EMBL/GenBank/DDBJ databases">
        <authorList>
            <person name="Zhirakovskaya E."/>
        </authorList>
    </citation>
    <scope>NUCLEOTIDE SEQUENCE [LARGE SCALE GENOMIC DNA]</scope>
    <source>
        <strain evidence="2 3">LY3</strain>
    </source>
</reference>
<dbReference type="Gene3D" id="3.20.20.370">
    <property type="entry name" value="Glycoside hydrolase/deacetylase"/>
    <property type="match status" value="1"/>
</dbReference>
<evidence type="ECO:0000256" key="1">
    <source>
        <dbReference type="HAMAP-Rule" id="MF_00691"/>
    </source>
</evidence>
<comment type="catalytic activity">
    <reaction evidence="1">
        <text>5-oxo-L-proline + ATP + 2 H2O = L-glutamate + ADP + phosphate + H(+)</text>
        <dbReference type="Rhea" id="RHEA:10348"/>
        <dbReference type="ChEBI" id="CHEBI:15377"/>
        <dbReference type="ChEBI" id="CHEBI:15378"/>
        <dbReference type="ChEBI" id="CHEBI:29985"/>
        <dbReference type="ChEBI" id="CHEBI:30616"/>
        <dbReference type="ChEBI" id="CHEBI:43474"/>
        <dbReference type="ChEBI" id="CHEBI:58402"/>
        <dbReference type="ChEBI" id="CHEBI:456216"/>
        <dbReference type="EC" id="3.5.2.9"/>
    </reaction>
</comment>
<dbReference type="PANTHER" id="PTHR30292:SF0">
    <property type="entry name" value="5-OXOPROLINASE SUBUNIT A"/>
    <property type="match status" value="1"/>
</dbReference>
<dbReference type="NCBIfam" id="NF003816">
    <property type="entry name" value="PRK05406.1-5"/>
    <property type="match status" value="1"/>
</dbReference>
<sequence length="245" mass="26635">MISLNCDMGESYGAWRMGLDEEIMPLIDCANIACGFHAGDPSTLRRTVALAKQHDVKIGAHPAYPDMVGFGRRSMACSAAEIQDMLHYQVGALQGICVAEGAEVEYIKPHGALYNDMMNSPEILEAVVSVAARHYLHLVVLARSDNSAQRTLAEKYGVEMWFESFADRAYYNNGNLVSRSLPGSVYKDADQVIAQALSLARGEALVTLDGTKLSLESNTICVHGDNPASVSAVRRIRDALQSNVQ</sequence>
<dbReference type="NCBIfam" id="NF003814">
    <property type="entry name" value="PRK05406.1-3"/>
    <property type="match status" value="1"/>
</dbReference>
<accession>A0A327NIW1</accession>
<gene>
    <name evidence="1" type="primary">pxpA</name>
    <name evidence="2" type="ORF">DOZ80_02810</name>
</gene>
<dbReference type="Proteomes" id="UP000249493">
    <property type="component" value="Unassembled WGS sequence"/>
</dbReference>
<evidence type="ECO:0000313" key="3">
    <source>
        <dbReference type="Proteomes" id="UP000249493"/>
    </source>
</evidence>
<dbReference type="GO" id="GO:0005524">
    <property type="term" value="F:ATP binding"/>
    <property type="evidence" value="ECO:0007669"/>
    <property type="project" value="UniProtKB-UniRule"/>
</dbReference>
<dbReference type="RefSeq" id="WP_111280066.1">
    <property type="nucleotide sequence ID" value="NZ_QLIN01000001.1"/>
</dbReference>
<comment type="caution">
    <text evidence="2">The sequence shown here is derived from an EMBL/GenBank/DDBJ whole genome shotgun (WGS) entry which is preliminary data.</text>
</comment>
<comment type="function">
    <text evidence="1">Catalyzes the cleavage of 5-oxoproline to form L-glutamate coupled to the hydrolysis of ATP to ADP and inorganic phosphate.</text>
</comment>
<keyword evidence="1" id="KW-0547">Nucleotide-binding</keyword>
<dbReference type="InterPro" id="IPR011330">
    <property type="entry name" value="Glyco_hydro/deAcase_b/a-brl"/>
</dbReference>
<comment type="similarity">
    <text evidence="1">Belongs to the LamB/PxpA family.</text>
</comment>
<proteinExistence type="inferred from homology"/>